<evidence type="ECO:0000313" key="1">
    <source>
        <dbReference type="EMBL" id="GBM30259.1"/>
    </source>
</evidence>
<organism evidence="1 2">
    <name type="scientific">Araneus ventricosus</name>
    <name type="common">Orbweaver spider</name>
    <name type="synonym">Epeira ventricosa</name>
    <dbReference type="NCBI Taxonomy" id="182803"/>
    <lineage>
        <taxon>Eukaryota</taxon>
        <taxon>Metazoa</taxon>
        <taxon>Ecdysozoa</taxon>
        <taxon>Arthropoda</taxon>
        <taxon>Chelicerata</taxon>
        <taxon>Arachnida</taxon>
        <taxon>Araneae</taxon>
        <taxon>Araneomorphae</taxon>
        <taxon>Entelegynae</taxon>
        <taxon>Araneoidea</taxon>
        <taxon>Araneidae</taxon>
        <taxon>Araneus</taxon>
    </lineage>
</organism>
<name>A0A4Y2EPK3_ARAVE</name>
<sequence>MTHHNFSLQQSCRNLGLQISKLAASLTLQESKLETSHCKRVSNHTSNLQQACRVKLIANYSINKVRRHTVDSSSRQPTSWPFALVTQPAGLG</sequence>
<dbReference type="EMBL" id="BGPR01000655">
    <property type="protein sequence ID" value="GBM30259.1"/>
    <property type="molecule type" value="Genomic_DNA"/>
</dbReference>
<proteinExistence type="predicted"/>
<dbReference type="Proteomes" id="UP000499080">
    <property type="component" value="Unassembled WGS sequence"/>
</dbReference>
<accession>A0A4Y2EPK3</accession>
<reference evidence="1 2" key="1">
    <citation type="journal article" date="2019" name="Sci. Rep.">
        <title>Orb-weaving spider Araneus ventricosus genome elucidates the spidroin gene catalogue.</title>
        <authorList>
            <person name="Kono N."/>
            <person name="Nakamura H."/>
            <person name="Ohtoshi R."/>
            <person name="Moran D.A.P."/>
            <person name="Shinohara A."/>
            <person name="Yoshida Y."/>
            <person name="Fujiwara M."/>
            <person name="Mori M."/>
            <person name="Tomita M."/>
            <person name="Arakawa K."/>
        </authorList>
    </citation>
    <scope>NUCLEOTIDE SEQUENCE [LARGE SCALE GENOMIC DNA]</scope>
</reference>
<comment type="caution">
    <text evidence="1">The sequence shown here is derived from an EMBL/GenBank/DDBJ whole genome shotgun (WGS) entry which is preliminary data.</text>
</comment>
<gene>
    <name evidence="1" type="ORF">AVEN_26166_1</name>
</gene>
<dbReference type="AlphaFoldDB" id="A0A4Y2EPK3"/>
<evidence type="ECO:0000313" key="2">
    <source>
        <dbReference type="Proteomes" id="UP000499080"/>
    </source>
</evidence>
<keyword evidence="2" id="KW-1185">Reference proteome</keyword>
<protein>
    <submittedName>
        <fullName evidence="1">Uncharacterized protein</fullName>
    </submittedName>
</protein>